<dbReference type="Proteomes" id="UP000054270">
    <property type="component" value="Unassembled WGS sequence"/>
</dbReference>
<proteinExistence type="predicted"/>
<organism evidence="1 2">
    <name type="scientific">Hypholoma sublateritium (strain FD-334 SS-4)</name>
    <dbReference type="NCBI Taxonomy" id="945553"/>
    <lineage>
        <taxon>Eukaryota</taxon>
        <taxon>Fungi</taxon>
        <taxon>Dikarya</taxon>
        <taxon>Basidiomycota</taxon>
        <taxon>Agaricomycotina</taxon>
        <taxon>Agaricomycetes</taxon>
        <taxon>Agaricomycetidae</taxon>
        <taxon>Agaricales</taxon>
        <taxon>Agaricineae</taxon>
        <taxon>Strophariaceae</taxon>
        <taxon>Hypholoma</taxon>
    </lineage>
</organism>
<dbReference type="OMA" id="MRFEDSF"/>
<dbReference type="PANTHER" id="PTHR32046:SF11">
    <property type="entry name" value="IMMUNE-ASSOCIATED NUCLEOTIDE-BINDING PROTEIN 10-LIKE"/>
    <property type="match status" value="1"/>
</dbReference>
<dbReference type="Gene3D" id="3.40.50.300">
    <property type="entry name" value="P-loop containing nucleotide triphosphate hydrolases"/>
    <property type="match status" value="1"/>
</dbReference>
<protein>
    <submittedName>
        <fullName evidence="1">Uncharacterized protein</fullName>
    </submittedName>
</protein>
<evidence type="ECO:0000313" key="2">
    <source>
        <dbReference type="Proteomes" id="UP000054270"/>
    </source>
</evidence>
<dbReference type="InterPro" id="IPR027417">
    <property type="entry name" value="P-loop_NTPase"/>
</dbReference>
<reference evidence="2" key="1">
    <citation type="submission" date="2014-04" db="EMBL/GenBank/DDBJ databases">
        <title>Evolutionary Origins and Diversification of the Mycorrhizal Mutualists.</title>
        <authorList>
            <consortium name="DOE Joint Genome Institute"/>
            <consortium name="Mycorrhizal Genomics Consortium"/>
            <person name="Kohler A."/>
            <person name="Kuo A."/>
            <person name="Nagy L.G."/>
            <person name="Floudas D."/>
            <person name="Copeland A."/>
            <person name="Barry K.W."/>
            <person name="Cichocki N."/>
            <person name="Veneault-Fourrey C."/>
            <person name="LaButti K."/>
            <person name="Lindquist E.A."/>
            <person name="Lipzen A."/>
            <person name="Lundell T."/>
            <person name="Morin E."/>
            <person name="Murat C."/>
            <person name="Riley R."/>
            <person name="Ohm R."/>
            <person name="Sun H."/>
            <person name="Tunlid A."/>
            <person name="Henrissat B."/>
            <person name="Grigoriev I.V."/>
            <person name="Hibbett D.S."/>
            <person name="Martin F."/>
        </authorList>
    </citation>
    <scope>NUCLEOTIDE SEQUENCE [LARGE SCALE GENOMIC DNA]</scope>
    <source>
        <strain evidence="2">FD-334 SS-4</strain>
    </source>
</reference>
<gene>
    <name evidence="1" type="ORF">HYPSUDRAFT_52568</name>
</gene>
<dbReference type="EMBL" id="KN817528">
    <property type="protein sequence ID" value="KJA26255.1"/>
    <property type="molecule type" value="Genomic_DNA"/>
</dbReference>
<dbReference type="AlphaFoldDB" id="A0A0D2Q3S4"/>
<dbReference type="SUPFAM" id="SSF52540">
    <property type="entry name" value="P-loop containing nucleoside triphosphate hydrolases"/>
    <property type="match status" value="1"/>
</dbReference>
<dbReference type="CDD" id="cd00882">
    <property type="entry name" value="Ras_like_GTPase"/>
    <property type="match status" value="1"/>
</dbReference>
<dbReference type="OrthoDB" id="3255035at2759"/>
<evidence type="ECO:0000313" key="1">
    <source>
        <dbReference type="EMBL" id="KJA26255.1"/>
    </source>
</evidence>
<accession>A0A0D2Q3S4</accession>
<name>A0A0D2Q3S4_HYPSF</name>
<sequence length="246" mass="27726">MGATPRKLKLSKRSEQGADVDEKPPVIIILGQTGVGKSNFIYVAGKHMSVPPNPKIGDGLESCTGPPQEYILSDPDRPNRSVRLIDTPGFNDTTAEGDDKQLKLIIEWLRQEPKAKLVGILFLFEITQPRVAKTPGMMNPTHIENPPGVFVVTTKWSDGTDQSHCDADARKEEQLQQIFELQPNAMKRFYNTPDSAWAIINEVWNSSEASKITLEKVRELLELIRPHLKEPDKLMRKIGKWFAKLF</sequence>
<keyword evidence="2" id="KW-1185">Reference proteome</keyword>
<dbReference type="PANTHER" id="PTHR32046">
    <property type="entry name" value="G DOMAIN-CONTAINING PROTEIN"/>
    <property type="match status" value="1"/>
</dbReference>